<evidence type="ECO:0000313" key="2">
    <source>
        <dbReference type="EMBL" id="OFW55838.1"/>
    </source>
</evidence>
<evidence type="ECO:0000313" key="3">
    <source>
        <dbReference type="Proteomes" id="UP000177876"/>
    </source>
</evidence>
<dbReference type="Gene3D" id="3.40.50.2000">
    <property type="entry name" value="Glycogen Phosphorylase B"/>
    <property type="match status" value="1"/>
</dbReference>
<accession>A0A1F2WG49</accession>
<reference evidence="2 3" key="1">
    <citation type="journal article" date="2016" name="Nat. Commun.">
        <title>Thousands of microbial genomes shed light on interconnected biogeochemical processes in an aquifer system.</title>
        <authorList>
            <person name="Anantharaman K."/>
            <person name="Brown C.T."/>
            <person name="Hug L.A."/>
            <person name="Sharon I."/>
            <person name="Castelle C.J."/>
            <person name="Probst A.J."/>
            <person name="Thomas B.C."/>
            <person name="Singh A."/>
            <person name="Wilkins M.J."/>
            <person name="Karaoz U."/>
            <person name="Brodie E.L."/>
            <person name="Williams K.H."/>
            <person name="Hubbard S.S."/>
            <person name="Banfield J.F."/>
        </authorList>
    </citation>
    <scope>NUCLEOTIDE SEQUENCE [LARGE SCALE GENOMIC DNA]</scope>
</reference>
<dbReference type="InterPro" id="IPR055259">
    <property type="entry name" value="YkvP/CgeB_Glyco_trans-like"/>
</dbReference>
<dbReference type="Pfam" id="PF13524">
    <property type="entry name" value="Glyco_trans_1_2"/>
    <property type="match status" value="1"/>
</dbReference>
<name>A0A1F2WG49_9ACTN</name>
<proteinExistence type="predicted"/>
<dbReference type="AlphaFoldDB" id="A0A1F2WG49"/>
<dbReference type="SUPFAM" id="SSF53756">
    <property type="entry name" value="UDP-Glycosyltransferase/glycogen phosphorylase"/>
    <property type="match status" value="1"/>
</dbReference>
<organism evidence="2 3">
    <name type="scientific">Candidatus Solincola sediminis</name>
    <dbReference type="NCBI Taxonomy" id="1797199"/>
    <lineage>
        <taxon>Bacteria</taxon>
        <taxon>Bacillati</taxon>
        <taxon>Actinomycetota</taxon>
        <taxon>Candidatus Geothermincolia</taxon>
        <taxon>Candidatus Geothermincolales</taxon>
        <taxon>Candidatus Geothermincolaceae</taxon>
        <taxon>Candidatus Solincola</taxon>
    </lineage>
</organism>
<dbReference type="STRING" id="1797197.A2Y75_05335"/>
<gene>
    <name evidence="2" type="ORF">A2Y75_05335</name>
</gene>
<comment type="caution">
    <text evidence="2">The sequence shown here is derived from an EMBL/GenBank/DDBJ whole genome shotgun (WGS) entry which is preliminary data.</text>
</comment>
<sequence length="358" mass="40714">MRVYVFPADLHGCGHYRMIWPAKELIRRGHDVVLQLPNEGRDIQAVVEDDVVRDVMIPNDADVLVFQRVTHRFLAQAARIIRNKGVAVVIDMDDDLSRLDPTNPAFAVMHPKNEMRAHGEHTWRHAQLACDSASHVTTSTVLLQRRYARHGRGSVVHNAIHDAMFDTPHVDSDTFGYPGAVGTHYNDVMELGFSVAQLMREGHQFVTIGESLDLAHRLQLPRPADVELGPVTLKDWPTSLTRLGVGLAPLADTQFNHAKSWLKPLELAAVGVPCVMSPRTEYRRIHDAGIGLLARNPREFHRKTQRLLTIPNLRRELSEQGREVARRFTISKTADIWWRAWTDAYYYEQNQSTRAVDR</sequence>
<protein>
    <recommendedName>
        <fullName evidence="1">Spore protein YkvP/CgeB glycosyl transferase-like domain-containing protein</fullName>
    </recommendedName>
</protein>
<feature type="domain" description="Spore protein YkvP/CgeB glycosyl transferase-like" evidence="1">
    <location>
        <begin position="254"/>
        <end position="333"/>
    </location>
</feature>
<evidence type="ECO:0000259" key="1">
    <source>
        <dbReference type="Pfam" id="PF13524"/>
    </source>
</evidence>
<dbReference type="EMBL" id="MELK01000051">
    <property type="protein sequence ID" value="OFW55838.1"/>
    <property type="molecule type" value="Genomic_DNA"/>
</dbReference>
<dbReference type="Proteomes" id="UP000177876">
    <property type="component" value="Unassembled WGS sequence"/>
</dbReference>